<sequence>MNRQIALAPLPAVTVLRTSRHRPAESEVIRRRADARELVRIGRGKFVDAAAWAALRPAEQHLVRIGASADRIGPDQVVSHVSAAVVLGVPTVSPPPDRVHVTTVGSDRRTTNASFVVHADLDPVLDPSRISTPEGLQLSGPVRIAADVALTLPFIDAVVALDDLLRRGVPRAAVRDTIARRGPKGRRRALRAVDFADSASDSPGESIARTRFDQFGTEEPVLQHRFRSSGQPDIVVDFWFPSAGVVVEFDGEVKYRDPTMRNGRSAEDVVVAEKYREDRLRSMPGVRHVVRLRWADLWDEATLRAKLRRAGVRMRR</sequence>
<evidence type="ECO:0008006" key="3">
    <source>
        <dbReference type="Google" id="ProtNLM"/>
    </source>
</evidence>
<name>A0A4R6DN20_9MICO</name>
<proteinExistence type="predicted"/>
<organism evidence="1 2">
    <name type="scientific">Curtobacterium flaccumfaciens</name>
    <dbReference type="NCBI Taxonomy" id="2035"/>
    <lineage>
        <taxon>Bacteria</taxon>
        <taxon>Bacillati</taxon>
        <taxon>Actinomycetota</taxon>
        <taxon>Actinomycetes</taxon>
        <taxon>Micrococcales</taxon>
        <taxon>Microbacteriaceae</taxon>
        <taxon>Curtobacterium</taxon>
    </lineage>
</organism>
<dbReference type="OrthoDB" id="5517693at2"/>
<comment type="caution">
    <text evidence="1">The sequence shown here is derived from an EMBL/GenBank/DDBJ whole genome shotgun (WGS) entry which is preliminary data.</text>
</comment>
<accession>A0A4R6DN20</accession>
<dbReference type="Proteomes" id="UP000295764">
    <property type="component" value="Unassembled WGS sequence"/>
</dbReference>
<protein>
    <recommendedName>
        <fullName evidence="3">Transcriptional regulator, AbiEi antitoxin, Type IV TA system</fullName>
    </recommendedName>
</protein>
<evidence type="ECO:0000313" key="1">
    <source>
        <dbReference type="EMBL" id="TDN46301.1"/>
    </source>
</evidence>
<dbReference type="RefSeq" id="WP_133518210.1">
    <property type="nucleotide sequence ID" value="NZ_SNVW01000001.1"/>
</dbReference>
<reference evidence="1 2" key="1">
    <citation type="submission" date="2019-03" db="EMBL/GenBank/DDBJ databases">
        <title>Genomic analyses of the natural microbiome of Caenorhabditis elegans.</title>
        <authorList>
            <person name="Samuel B."/>
        </authorList>
    </citation>
    <scope>NUCLEOTIDE SEQUENCE [LARGE SCALE GENOMIC DNA]</scope>
    <source>
        <strain evidence="1 2">JUb65</strain>
    </source>
</reference>
<gene>
    <name evidence="1" type="ORF">EDF64_101162</name>
</gene>
<evidence type="ECO:0000313" key="2">
    <source>
        <dbReference type="Proteomes" id="UP000295764"/>
    </source>
</evidence>
<dbReference type="AlphaFoldDB" id="A0A4R6DN20"/>
<dbReference type="EMBL" id="SNVW01000001">
    <property type="protein sequence ID" value="TDN46301.1"/>
    <property type="molecule type" value="Genomic_DNA"/>
</dbReference>